<protein>
    <submittedName>
        <fullName evidence="1">Uncharacterized protein</fullName>
    </submittedName>
</protein>
<reference evidence="1 2" key="1">
    <citation type="submission" date="2014-12" db="EMBL/GenBank/DDBJ databases">
        <title>Draft genome sequences of 29 type strains of Enterococci.</title>
        <authorList>
            <person name="Zhong Z."/>
            <person name="Sun Z."/>
            <person name="Liu W."/>
            <person name="Zhang W."/>
            <person name="Zhang H."/>
        </authorList>
    </citation>
    <scope>NUCLEOTIDE SEQUENCE [LARGE SCALE GENOMIC DNA]</scope>
    <source>
        <strain evidence="1 2">DSM 22802</strain>
    </source>
</reference>
<comment type="caution">
    <text evidence="1">The sequence shown here is derived from an EMBL/GenBank/DDBJ whole genome shotgun (WGS) entry which is preliminary data.</text>
</comment>
<evidence type="ECO:0000313" key="1">
    <source>
        <dbReference type="EMBL" id="OJG34995.1"/>
    </source>
</evidence>
<accession>A0A1L8SSN4</accession>
<dbReference type="AlphaFoldDB" id="A0A1L8SSN4"/>
<keyword evidence="2" id="KW-1185">Reference proteome</keyword>
<dbReference type="RefSeq" id="WP_177184086.1">
    <property type="nucleotide sequence ID" value="NZ_JBHLVS010000016.1"/>
</dbReference>
<sequence>MGAIGIEVRAKDLETVSTKIKLLNNQIWFLEEGFAVKYCYFFEHGRKVPVQVDRVSVEEIFPKIRFIFDQKNQVIAERACPDTRLRTTRKNKWLSVGNGSGNNRALYFYQMIQRIEDTEYAKQMLAHYYSKK</sequence>
<organism evidence="1 2">
    <name type="scientific">Enterococcus devriesei</name>
    <dbReference type="NCBI Taxonomy" id="319970"/>
    <lineage>
        <taxon>Bacteria</taxon>
        <taxon>Bacillati</taxon>
        <taxon>Bacillota</taxon>
        <taxon>Bacilli</taxon>
        <taxon>Lactobacillales</taxon>
        <taxon>Enterococcaceae</taxon>
        <taxon>Enterococcus</taxon>
    </lineage>
</organism>
<dbReference type="Proteomes" id="UP000183700">
    <property type="component" value="Unassembled WGS sequence"/>
</dbReference>
<dbReference type="EMBL" id="JXKM01000010">
    <property type="protein sequence ID" value="OJG34995.1"/>
    <property type="molecule type" value="Genomic_DNA"/>
</dbReference>
<name>A0A1L8SSN4_9ENTE</name>
<gene>
    <name evidence="1" type="ORF">RV00_GL000545</name>
</gene>
<evidence type="ECO:0000313" key="2">
    <source>
        <dbReference type="Proteomes" id="UP000183700"/>
    </source>
</evidence>
<proteinExistence type="predicted"/>
<dbReference type="GeneID" id="79788644"/>